<protein>
    <recommendedName>
        <fullName evidence="5">Mid2 domain-containing protein</fullName>
    </recommendedName>
</protein>
<proteinExistence type="predicted"/>
<keyword evidence="2" id="KW-1133">Transmembrane helix</keyword>
<dbReference type="EMBL" id="NKCI01000073">
    <property type="protein sequence ID" value="RSL58509.1"/>
    <property type="molecule type" value="Genomic_DNA"/>
</dbReference>
<feature type="compositionally biased region" description="Basic residues" evidence="1">
    <location>
        <begin position="115"/>
        <end position="128"/>
    </location>
</feature>
<evidence type="ECO:0000313" key="3">
    <source>
        <dbReference type="EMBL" id="RSL58509.1"/>
    </source>
</evidence>
<feature type="compositionally biased region" description="Low complexity" evidence="1">
    <location>
        <begin position="241"/>
        <end position="264"/>
    </location>
</feature>
<comment type="caution">
    <text evidence="3">The sequence shown here is derived from an EMBL/GenBank/DDBJ whole genome shotgun (WGS) entry which is preliminary data.</text>
</comment>
<feature type="region of interest" description="Disordered" evidence="1">
    <location>
        <begin position="281"/>
        <end position="387"/>
    </location>
</feature>
<dbReference type="OrthoDB" id="5421784at2759"/>
<feature type="compositionally biased region" description="Polar residues" evidence="1">
    <location>
        <begin position="311"/>
        <end position="322"/>
    </location>
</feature>
<feature type="compositionally biased region" description="Low complexity" evidence="1">
    <location>
        <begin position="447"/>
        <end position="463"/>
    </location>
</feature>
<accession>A0A428PZV2</accession>
<feature type="transmembrane region" description="Helical" evidence="2">
    <location>
        <begin position="481"/>
        <end position="503"/>
    </location>
</feature>
<feature type="compositionally biased region" description="Low complexity" evidence="1">
    <location>
        <begin position="19"/>
        <end position="48"/>
    </location>
</feature>
<gene>
    <name evidence="3" type="ORF">CEP54_007721</name>
</gene>
<dbReference type="STRING" id="1325734.A0A428PZV2"/>
<keyword evidence="2" id="KW-0472">Membrane</keyword>
<feature type="region of interest" description="Disordered" evidence="1">
    <location>
        <begin position="103"/>
        <end position="139"/>
    </location>
</feature>
<feature type="compositionally biased region" description="Basic and acidic residues" evidence="1">
    <location>
        <begin position="103"/>
        <end position="114"/>
    </location>
</feature>
<feature type="compositionally biased region" description="Low complexity" evidence="1">
    <location>
        <begin position="219"/>
        <end position="233"/>
    </location>
</feature>
<evidence type="ECO:0000256" key="1">
    <source>
        <dbReference type="SAM" id="MobiDB-lite"/>
    </source>
</evidence>
<feature type="region of interest" description="Disordered" evidence="1">
    <location>
        <begin position="617"/>
        <end position="702"/>
    </location>
</feature>
<dbReference type="AlphaFoldDB" id="A0A428PZV2"/>
<feature type="compositionally biased region" description="Polar residues" evidence="1">
    <location>
        <begin position="464"/>
        <end position="476"/>
    </location>
</feature>
<evidence type="ECO:0000256" key="2">
    <source>
        <dbReference type="SAM" id="Phobius"/>
    </source>
</evidence>
<organism evidence="3 4">
    <name type="scientific">Fusarium duplospermum</name>
    <dbReference type="NCBI Taxonomy" id="1325734"/>
    <lineage>
        <taxon>Eukaryota</taxon>
        <taxon>Fungi</taxon>
        <taxon>Dikarya</taxon>
        <taxon>Ascomycota</taxon>
        <taxon>Pezizomycotina</taxon>
        <taxon>Sordariomycetes</taxon>
        <taxon>Hypocreomycetidae</taxon>
        <taxon>Hypocreales</taxon>
        <taxon>Nectriaceae</taxon>
        <taxon>Fusarium</taxon>
        <taxon>Fusarium solani species complex</taxon>
    </lineage>
</organism>
<sequence>MTYSSSGPSLAQALDMDVDPSPSTLPLASSSSSPSSSDLPGPDSASASHHSRSASHPHYHARSNSASDDTDENDDENDDNHSHSHVHRAHIHLHHLRDTTVDANDHDQLHNDGHHSRHSHHRLHRRKSPPNLDLHVPQDGTVPANDLKPRAELVTQVVQTVSLVQVVDSVGSPIELQTHIGAPATVVVDSASGVTVAISNPDPSPSVAAAASNPAATYNVPPASSDAAPAVETDTPEMTEPEPSTNLPDASVSESVPVPDPVSDTTLEPTSDVLYQSFTGSLPETSAAPTSSEPETTSQETASTEAPSSAIDTTSELSGSQNTTSVTATTEDLTTTSANPTTQTDITTDLTAEATSEPTTDASATESETSVFKQSLSTTNTPQTGTSSTITIVSSTFITSSIEAATTDASQLSLSDSIYSSIAEDSWTSTWWGGDYSEGGGGGGYGSENSATAQAQPPAATTTGSSNDTEPGTLSPQQKQVIGGVVGSVAGVAFLALLVMFAFRYKRKHTSGLLGENQAGTRAIGGPGGESGGAMAERAGGFSVAAALAGLTGKKQPAPEPEPTGERGFYRVSGKKLPSVLQVGGDGYSDPRTNRESVMSGHSDYWRGSMAFDPGDRDSNRLALGSPMRPVSGVPVIRTGPARTPITESNPFSDPPARPRPDSDALGGSVGGGSQDGSVGSPPTAAATAIALSPTIYGHLSR</sequence>
<evidence type="ECO:0000313" key="4">
    <source>
        <dbReference type="Proteomes" id="UP000288168"/>
    </source>
</evidence>
<dbReference type="Proteomes" id="UP000288168">
    <property type="component" value="Unassembled WGS sequence"/>
</dbReference>
<feature type="region of interest" description="Disordered" evidence="1">
    <location>
        <begin position="581"/>
        <end position="601"/>
    </location>
</feature>
<feature type="compositionally biased region" description="Low complexity" evidence="1">
    <location>
        <begin position="323"/>
        <end position="387"/>
    </location>
</feature>
<keyword evidence="2" id="KW-0812">Transmembrane</keyword>
<feature type="compositionally biased region" description="Acidic residues" evidence="1">
    <location>
        <begin position="68"/>
        <end position="78"/>
    </location>
</feature>
<name>A0A428PZV2_9HYPO</name>
<feature type="compositionally biased region" description="Low complexity" evidence="1">
    <location>
        <begin position="283"/>
        <end position="310"/>
    </location>
</feature>
<reference evidence="3 4" key="1">
    <citation type="submission" date="2017-06" db="EMBL/GenBank/DDBJ databases">
        <title>Comparative genomic analysis of Ambrosia Fusariam Clade fungi.</title>
        <authorList>
            <person name="Stajich J.E."/>
            <person name="Carrillo J."/>
            <person name="Kijimoto T."/>
            <person name="Eskalen A."/>
            <person name="O'Donnell K."/>
            <person name="Kasson M."/>
        </authorList>
    </citation>
    <scope>NUCLEOTIDE SEQUENCE [LARGE SCALE GENOMIC DNA]</scope>
    <source>
        <strain evidence="3 4">NRRL62584</strain>
    </source>
</reference>
<feature type="compositionally biased region" description="Basic residues" evidence="1">
    <location>
        <begin position="49"/>
        <end position="61"/>
    </location>
</feature>
<evidence type="ECO:0008006" key="5">
    <source>
        <dbReference type="Google" id="ProtNLM"/>
    </source>
</evidence>
<feature type="region of interest" description="Disordered" evidence="1">
    <location>
        <begin position="1"/>
        <end position="90"/>
    </location>
</feature>
<feature type="region of interest" description="Disordered" evidence="1">
    <location>
        <begin position="442"/>
        <end position="476"/>
    </location>
</feature>
<feature type="region of interest" description="Disordered" evidence="1">
    <location>
        <begin position="219"/>
        <end position="269"/>
    </location>
</feature>
<keyword evidence="4" id="KW-1185">Reference proteome</keyword>